<dbReference type="GO" id="GO:0005886">
    <property type="term" value="C:plasma membrane"/>
    <property type="evidence" value="ECO:0007669"/>
    <property type="project" value="TreeGrafter"/>
</dbReference>
<dbReference type="InterPro" id="IPR000719">
    <property type="entry name" value="Prot_kinase_dom"/>
</dbReference>
<keyword evidence="5" id="KW-0418">Kinase</keyword>
<sequence length="226" mass="25585">MPVKLSSLSMSLILCRSSTIENVVKSVGCCLEDQVPILVYEFISNGTHCRPYPRSGKFAFNLIGENRLQIATQIAEALVCLLSFASMPIFLRDVKSANILLDNNPIAKVADFGISRLVLIDHTHITTLVQRTRGYLDPESFQTSRLTDKSDVHSFDVILVELLTGEKAVCLNRSEEDRNLATYFVHAMQENCLFQMLEERVRSEASEERLMAIAQLAIRCLRFERR</sequence>
<keyword evidence="1" id="KW-0547">Nucleotide-binding</keyword>
<feature type="signal peptide" evidence="3">
    <location>
        <begin position="1"/>
        <end position="17"/>
    </location>
</feature>
<dbReference type="SMART" id="SM00220">
    <property type="entry name" value="S_TKc"/>
    <property type="match status" value="1"/>
</dbReference>
<protein>
    <submittedName>
        <fullName evidence="5">Putative wall-associated receptor kinase-like protein 16</fullName>
    </submittedName>
</protein>
<evidence type="ECO:0000256" key="2">
    <source>
        <dbReference type="ARBA" id="ARBA00022840"/>
    </source>
</evidence>
<evidence type="ECO:0000256" key="1">
    <source>
        <dbReference type="ARBA" id="ARBA00022741"/>
    </source>
</evidence>
<dbReference type="OrthoDB" id="4062651at2759"/>
<dbReference type="AlphaFoldDB" id="A0A3S3NSU6"/>
<dbReference type="PANTHER" id="PTHR27005:SF283">
    <property type="entry name" value="OS02G0633066 PROTEIN"/>
    <property type="match status" value="1"/>
</dbReference>
<dbReference type="InterPro" id="IPR045274">
    <property type="entry name" value="WAK-like"/>
</dbReference>
<keyword evidence="2" id="KW-0067">ATP-binding</keyword>
<keyword evidence="6" id="KW-1185">Reference proteome</keyword>
<feature type="domain" description="Protein kinase" evidence="4">
    <location>
        <begin position="1"/>
        <end position="226"/>
    </location>
</feature>
<organism evidence="5 6">
    <name type="scientific">Cinnamomum micranthum f. kanehirae</name>
    <dbReference type="NCBI Taxonomy" id="337451"/>
    <lineage>
        <taxon>Eukaryota</taxon>
        <taxon>Viridiplantae</taxon>
        <taxon>Streptophyta</taxon>
        <taxon>Embryophyta</taxon>
        <taxon>Tracheophyta</taxon>
        <taxon>Spermatophyta</taxon>
        <taxon>Magnoliopsida</taxon>
        <taxon>Magnoliidae</taxon>
        <taxon>Laurales</taxon>
        <taxon>Lauraceae</taxon>
        <taxon>Cinnamomum</taxon>
    </lineage>
</organism>
<feature type="chain" id="PRO_5018664767" evidence="3">
    <location>
        <begin position="18"/>
        <end position="226"/>
    </location>
</feature>
<comment type="caution">
    <text evidence="5">The sequence shown here is derived from an EMBL/GenBank/DDBJ whole genome shotgun (WGS) entry which is preliminary data.</text>
</comment>
<dbReference type="PANTHER" id="PTHR27005">
    <property type="entry name" value="WALL-ASSOCIATED RECEPTOR KINASE-LIKE 21"/>
    <property type="match status" value="1"/>
</dbReference>
<dbReference type="GO" id="GO:0005524">
    <property type="term" value="F:ATP binding"/>
    <property type="evidence" value="ECO:0007669"/>
    <property type="project" value="UniProtKB-KW"/>
</dbReference>
<gene>
    <name evidence="5" type="ORF">CKAN_00291600</name>
</gene>
<dbReference type="GO" id="GO:0007166">
    <property type="term" value="P:cell surface receptor signaling pathway"/>
    <property type="evidence" value="ECO:0007669"/>
    <property type="project" value="InterPro"/>
</dbReference>
<reference evidence="5 6" key="1">
    <citation type="journal article" date="2019" name="Nat. Plants">
        <title>Stout camphor tree genome fills gaps in understanding of flowering plant genome evolution.</title>
        <authorList>
            <person name="Chaw S.M."/>
            <person name="Liu Y.C."/>
            <person name="Wu Y.W."/>
            <person name="Wang H.Y."/>
            <person name="Lin C.I."/>
            <person name="Wu C.S."/>
            <person name="Ke H.M."/>
            <person name="Chang L.Y."/>
            <person name="Hsu C.Y."/>
            <person name="Yang H.T."/>
            <person name="Sudianto E."/>
            <person name="Hsu M.H."/>
            <person name="Wu K.P."/>
            <person name="Wang L.N."/>
            <person name="Leebens-Mack J.H."/>
            <person name="Tsai I.J."/>
        </authorList>
    </citation>
    <scope>NUCLEOTIDE SEQUENCE [LARGE SCALE GENOMIC DNA]</scope>
    <source>
        <strain evidence="6">cv. Chaw 1501</strain>
        <tissue evidence="5">Young leaves</tissue>
    </source>
</reference>
<dbReference type="Proteomes" id="UP000283530">
    <property type="component" value="Unassembled WGS sequence"/>
</dbReference>
<keyword evidence="3" id="KW-0732">Signal</keyword>
<accession>A0A3S3NSU6</accession>
<proteinExistence type="predicted"/>
<dbReference type="Pfam" id="PF07714">
    <property type="entry name" value="PK_Tyr_Ser-Thr"/>
    <property type="match status" value="1"/>
</dbReference>
<dbReference type="InterPro" id="IPR011009">
    <property type="entry name" value="Kinase-like_dom_sf"/>
</dbReference>
<dbReference type="EMBL" id="QPKB01000001">
    <property type="protein sequence ID" value="RWR74580.1"/>
    <property type="molecule type" value="Genomic_DNA"/>
</dbReference>
<dbReference type="SUPFAM" id="SSF56112">
    <property type="entry name" value="Protein kinase-like (PK-like)"/>
    <property type="match status" value="1"/>
</dbReference>
<evidence type="ECO:0000256" key="3">
    <source>
        <dbReference type="SAM" id="SignalP"/>
    </source>
</evidence>
<dbReference type="Gene3D" id="1.10.510.10">
    <property type="entry name" value="Transferase(Phosphotransferase) domain 1"/>
    <property type="match status" value="1"/>
</dbReference>
<evidence type="ECO:0000313" key="6">
    <source>
        <dbReference type="Proteomes" id="UP000283530"/>
    </source>
</evidence>
<name>A0A3S3NSU6_9MAGN</name>
<keyword evidence="5" id="KW-0808">Transferase</keyword>
<dbReference type="PROSITE" id="PS50011">
    <property type="entry name" value="PROTEIN_KINASE_DOM"/>
    <property type="match status" value="1"/>
</dbReference>
<evidence type="ECO:0000259" key="4">
    <source>
        <dbReference type="PROSITE" id="PS50011"/>
    </source>
</evidence>
<dbReference type="InterPro" id="IPR001245">
    <property type="entry name" value="Ser-Thr/Tyr_kinase_cat_dom"/>
</dbReference>
<keyword evidence="5" id="KW-0675">Receptor</keyword>
<evidence type="ECO:0000313" key="5">
    <source>
        <dbReference type="EMBL" id="RWR74580.1"/>
    </source>
</evidence>
<dbReference type="GO" id="GO:0004674">
    <property type="term" value="F:protein serine/threonine kinase activity"/>
    <property type="evidence" value="ECO:0007669"/>
    <property type="project" value="TreeGrafter"/>
</dbReference>